<reference evidence="2" key="1">
    <citation type="submission" date="2022-07" db="EMBL/GenBank/DDBJ databases">
        <title>Taxonomic analysis of Microcella humidisoli nov. sp., isolated from riverside soil.</title>
        <authorList>
            <person name="Molina K.M."/>
            <person name="Kim S.B."/>
        </authorList>
    </citation>
    <scope>NUCLEOTIDE SEQUENCE</scope>
    <source>
        <strain evidence="2">MMS21-STM10</strain>
    </source>
</reference>
<evidence type="ECO:0000313" key="4">
    <source>
        <dbReference type="Proteomes" id="UP001060039"/>
    </source>
</evidence>
<evidence type="ECO:0000313" key="3">
    <source>
        <dbReference type="EMBL" id="UTT62544.1"/>
    </source>
</evidence>
<gene>
    <name evidence="3" type="ORF">NNL39_00015</name>
    <name evidence="2" type="ORF">NNL39_12920</name>
</gene>
<dbReference type="EMBL" id="CP101497">
    <property type="protein sequence ID" value="UTT62544.1"/>
    <property type="molecule type" value="Genomic_DNA"/>
</dbReference>
<dbReference type="Proteomes" id="UP001060039">
    <property type="component" value="Chromosome"/>
</dbReference>
<dbReference type="RefSeq" id="WP_255159677.1">
    <property type="nucleotide sequence ID" value="NZ_CP101497.1"/>
</dbReference>
<keyword evidence="4" id="KW-1185">Reference proteome</keyword>
<name>A0ABY5FW62_9MICO</name>
<proteinExistence type="predicted"/>
<evidence type="ECO:0000259" key="1">
    <source>
        <dbReference type="PROSITE" id="PS51186"/>
    </source>
</evidence>
<evidence type="ECO:0000313" key="2">
    <source>
        <dbReference type="EMBL" id="UTT62532.1"/>
    </source>
</evidence>
<dbReference type="EMBL" id="CP101497">
    <property type="protein sequence ID" value="UTT62532.1"/>
    <property type="molecule type" value="Genomic_DNA"/>
</dbReference>
<accession>A0ABY5FW62</accession>
<organism evidence="2 4">
    <name type="scientific">Microcella humidisoli</name>
    <dbReference type="NCBI Taxonomy" id="2963406"/>
    <lineage>
        <taxon>Bacteria</taxon>
        <taxon>Bacillati</taxon>
        <taxon>Actinomycetota</taxon>
        <taxon>Actinomycetes</taxon>
        <taxon>Micrococcales</taxon>
        <taxon>Microbacteriaceae</taxon>
        <taxon>Microcella</taxon>
    </lineage>
</organism>
<dbReference type="PROSITE" id="PS51186">
    <property type="entry name" value="GNAT"/>
    <property type="match status" value="1"/>
</dbReference>
<dbReference type="InterPro" id="IPR000182">
    <property type="entry name" value="GNAT_dom"/>
</dbReference>
<protein>
    <submittedName>
        <fullName evidence="2">GNAT family N-acetyltransferase</fullName>
    </submittedName>
</protein>
<dbReference type="Gene3D" id="3.40.630.30">
    <property type="match status" value="1"/>
</dbReference>
<dbReference type="InterPro" id="IPR016181">
    <property type="entry name" value="Acyl_CoA_acyltransferase"/>
</dbReference>
<dbReference type="Pfam" id="PF00583">
    <property type="entry name" value="Acetyltransf_1"/>
    <property type="match status" value="1"/>
</dbReference>
<feature type="domain" description="N-acetyltransferase" evidence="1">
    <location>
        <begin position="7"/>
        <end position="171"/>
    </location>
</feature>
<sequence>MGSVNSHRVRDAVASDAEKIARVHVDAWRETYSGVLEARQFSEEVFRKREQFWTSYLSIDPRPGRMVVAEHAGVLVGFANSGEARGPDAEHGFPPVRSLHLFSIYMLVGAHGSGLGQLMLDAVLGDHPAQLWVLRGNHRAIAFYQRNGFVVDGTEFIDPSEPNLVELRMVR</sequence>
<dbReference type="SUPFAM" id="SSF55729">
    <property type="entry name" value="Acyl-CoA N-acyltransferases (Nat)"/>
    <property type="match status" value="1"/>
</dbReference>